<reference evidence="2 3" key="1">
    <citation type="submission" date="2023-06" db="EMBL/GenBank/DDBJ databases">
        <authorList>
            <person name="Feng G."/>
            <person name="Li J."/>
            <person name="Zhu H."/>
        </authorList>
    </citation>
    <scope>NUCLEOTIDE SEQUENCE [LARGE SCALE GENOMIC DNA]</scope>
    <source>
        <strain evidence="2 3">RHCJP20</strain>
    </source>
</reference>
<evidence type="ECO:0000259" key="1">
    <source>
        <dbReference type="Pfam" id="PF12833"/>
    </source>
</evidence>
<dbReference type="Pfam" id="PF12833">
    <property type="entry name" value="HTH_18"/>
    <property type="match status" value="1"/>
</dbReference>
<organism evidence="2 3">
    <name type="scientific">Curtobacterium subtropicum</name>
    <dbReference type="NCBI Taxonomy" id="3055138"/>
    <lineage>
        <taxon>Bacteria</taxon>
        <taxon>Bacillati</taxon>
        <taxon>Actinomycetota</taxon>
        <taxon>Actinomycetes</taxon>
        <taxon>Micrococcales</taxon>
        <taxon>Microbacteriaceae</taxon>
        <taxon>Curtobacterium</taxon>
    </lineage>
</organism>
<accession>A0ABT7TBN5</accession>
<proteinExistence type="predicted"/>
<evidence type="ECO:0000313" key="2">
    <source>
        <dbReference type="EMBL" id="MDM7886986.1"/>
    </source>
</evidence>
<gene>
    <name evidence="2" type="ORF">QUG98_00835</name>
</gene>
<evidence type="ECO:0000313" key="3">
    <source>
        <dbReference type="Proteomes" id="UP001235720"/>
    </source>
</evidence>
<sequence length="277" mass="29950">MDALACLLDTVGLDVRDGRAIVSATPDWTLDLGTSDGYVWVASRETTVWVWSGPDHEVVRAGSALLVRAAAPITIGTNPDRHEPPDGSPTDPFDATGVHLGTARFGPLAAGALHLPDTLRTRPRDALSDDVLRALGHLDSLTAAPRASAHRDALARTIVLTVLRDEQPPFLADGSIAQCADALFTAERSRTTGDVVSATMRCSRRTAERRFRESTGRTPDELRRWYRSLQVRQALLNGADEHEVARRFAFASVGSLRRALARARPPITADAHDPLAS</sequence>
<name>A0ABT7TBN5_9MICO</name>
<dbReference type="EMBL" id="JAUCMM010000001">
    <property type="protein sequence ID" value="MDM7886986.1"/>
    <property type="molecule type" value="Genomic_DNA"/>
</dbReference>
<dbReference type="Gene3D" id="1.10.10.60">
    <property type="entry name" value="Homeodomain-like"/>
    <property type="match status" value="1"/>
</dbReference>
<dbReference type="Proteomes" id="UP001235720">
    <property type="component" value="Unassembled WGS sequence"/>
</dbReference>
<protein>
    <submittedName>
        <fullName evidence="2">Helix-turn-helix domain-containing protein</fullName>
    </submittedName>
</protein>
<dbReference type="InterPro" id="IPR018060">
    <property type="entry name" value="HTH_AraC"/>
</dbReference>
<feature type="domain" description="HTH araC/xylS-type" evidence="1">
    <location>
        <begin position="198"/>
        <end position="262"/>
    </location>
</feature>
<dbReference type="RefSeq" id="WP_289468762.1">
    <property type="nucleotide sequence ID" value="NZ_JAUCMM010000001.1"/>
</dbReference>
<keyword evidence="3" id="KW-1185">Reference proteome</keyword>
<comment type="caution">
    <text evidence="2">The sequence shown here is derived from an EMBL/GenBank/DDBJ whole genome shotgun (WGS) entry which is preliminary data.</text>
</comment>